<feature type="region of interest" description="Disordered" evidence="7">
    <location>
        <begin position="117"/>
        <end position="146"/>
    </location>
</feature>
<dbReference type="CDD" id="cd00086">
    <property type="entry name" value="homeodomain"/>
    <property type="match status" value="1"/>
</dbReference>
<evidence type="ECO:0000256" key="3">
    <source>
        <dbReference type="ARBA" id="ARBA00023155"/>
    </source>
</evidence>
<evidence type="ECO:0000256" key="1">
    <source>
        <dbReference type="ARBA" id="ARBA00004123"/>
    </source>
</evidence>
<feature type="domain" description="Homeobox" evidence="8">
    <location>
        <begin position="139"/>
        <end position="199"/>
    </location>
</feature>
<dbReference type="SMART" id="SM00389">
    <property type="entry name" value="HOX"/>
    <property type="match status" value="1"/>
</dbReference>
<dbReference type="FunFam" id="1.10.10.60:FF:000176">
    <property type="entry name" value="pancreas/duodenum homeobox protein 1"/>
    <property type="match status" value="1"/>
</dbReference>
<feature type="compositionally biased region" description="Basic and acidic residues" evidence="7">
    <location>
        <begin position="127"/>
        <end position="143"/>
    </location>
</feature>
<dbReference type="GO" id="GO:0005634">
    <property type="term" value="C:nucleus"/>
    <property type="evidence" value="ECO:0007669"/>
    <property type="project" value="UniProtKB-SubCell"/>
</dbReference>
<sequence length="513" mass="58570">MTLKSYQDQDSMYHDMSPRTYYNTMQADNSNVDKEQQSPVPQDDQWNRYYVPEEAAGTSSDVIPAVLDHLQHPEPVTGDGGVIRFQVTVPDFGHDTWGSPSGDSSNPEPGLLLQAAGCSTAHGQSSKKQDNCGKSVKSSDSKRTRTAYTNSQLVELEKEFHFNRYLCRPRRIEMASLLNLSERQIKIWFQNRRMKYKKDQKVKGLVGLQEISSSGMGEKTPSSVGGLSPPLSSATPSPSQPCQQEAEPSAVIHHQPFQSEMMPADSKVEESMMDQKHTMDHQQYDTSQACLNWRQDQKMSHQQQFQQQSYQFYQQNYQGNQDYLTRPSQSYPSLIDPVTRGMSARNYQSVTMDESYHDQQLFRSPNVYEDPTLPTTLYNYGNEGYDTHQTYFTNINHFQHLSLSTPALDVAAGSWKSQPQPHLTYGDPQRRTSVPGRDDPAFHEQMQPHLQDQNFQSLPARSDYVKMELSNFDDVHQMQENSFWTNENTGFVNNYGQVLENENSDNTKSLTEL</sequence>
<evidence type="ECO:0000256" key="5">
    <source>
        <dbReference type="PROSITE-ProRule" id="PRU00108"/>
    </source>
</evidence>
<proteinExistence type="evidence at transcript level"/>
<feature type="region of interest" description="Disordered" evidence="7">
    <location>
        <begin position="416"/>
        <end position="436"/>
    </location>
</feature>
<dbReference type="Gene3D" id="1.10.10.60">
    <property type="entry name" value="Homeodomain-like"/>
    <property type="match status" value="1"/>
</dbReference>
<name>A0A2L0EBR8_NILLU</name>
<dbReference type="GO" id="GO:0000978">
    <property type="term" value="F:RNA polymerase II cis-regulatory region sequence-specific DNA binding"/>
    <property type="evidence" value="ECO:0007669"/>
    <property type="project" value="TreeGrafter"/>
</dbReference>
<dbReference type="PANTHER" id="PTHR45664:SF12">
    <property type="entry name" value="PANCREAS_DUODENUM HOMEOBOX PROTEIN 1"/>
    <property type="match status" value="1"/>
</dbReference>
<reference evidence="9" key="1">
    <citation type="submission" date="2017-12" db="EMBL/GenBank/DDBJ databases">
        <authorList>
            <person name="Ren Z."/>
            <person name="Zhuo J."/>
            <person name="Wang D."/>
            <person name="Zhang C."/>
        </authorList>
    </citation>
    <scope>NUCLEOTIDE SEQUENCE</scope>
</reference>
<evidence type="ECO:0000313" key="9">
    <source>
        <dbReference type="EMBL" id="AUX14872.1"/>
    </source>
</evidence>
<feature type="compositionally biased region" description="Polar residues" evidence="7">
    <location>
        <begin position="20"/>
        <end position="30"/>
    </location>
</feature>
<dbReference type="Pfam" id="PF00046">
    <property type="entry name" value="Homeodomain"/>
    <property type="match status" value="1"/>
</dbReference>
<feature type="region of interest" description="Disordered" evidence="7">
    <location>
        <begin position="1"/>
        <end position="43"/>
    </location>
</feature>
<keyword evidence="4 5" id="KW-0539">Nucleus</keyword>
<dbReference type="SUPFAM" id="SSF46689">
    <property type="entry name" value="Homeodomain-like"/>
    <property type="match status" value="1"/>
</dbReference>
<keyword evidence="3 5" id="KW-0371">Homeobox</keyword>
<dbReference type="PROSITE" id="PS00027">
    <property type="entry name" value="HOMEOBOX_1"/>
    <property type="match status" value="1"/>
</dbReference>
<dbReference type="PANTHER" id="PTHR45664">
    <property type="entry name" value="PROTEIN ZERKNUELLT 1-RELATED"/>
    <property type="match status" value="1"/>
</dbReference>
<dbReference type="InterPro" id="IPR020479">
    <property type="entry name" value="HD_metazoa"/>
</dbReference>
<evidence type="ECO:0000256" key="6">
    <source>
        <dbReference type="RuleBase" id="RU000682"/>
    </source>
</evidence>
<dbReference type="PRINTS" id="PR00024">
    <property type="entry name" value="HOMEOBOX"/>
</dbReference>
<feature type="region of interest" description="Disordered" evidence="7">
    <location>
        <begin position="213"/>
        <end position="249"/>
    </location>
</feature>
<organism evidence="9">
    <name type="scientific">Nilaparvata lugens</name>
    <name type="common">Brown planthopper</name>
    <dbReference type="NCBI Taxonomy" id="108931"/>
    <lineage>
        <taxon>Eukaryota</taxon>
        <taxon>Metazoa</taxon>
        <taxon>Ecdysozoa</taxon>
        <taxon>Arthropoda</taxon>
        <taxon>Hexapoda</taxon>
        <taxon>Insecta</taxon>
        <taxon>Pterygota</taxon>
        <taxon>Neoptera</taxon>
        <taxon>Paraneoptera</taxon>
        <taxon>Hemiptera</taxon>
        <taxon>Auchenorrhyncha</taxon>
        <taxon>Fulgoroidea</taxon>
        <taxon>Delphacidae</taxon>
        <taxon>Delphacinae</taxon>
        <taxon>Nilaparvata</taxon>
    </lineage>
</organism>
<dbReference type="OrthoDB" id="6159439at2759"/>
<evidence type="ECO:0000259" key="8">
    <source>
        <dbReference type="PROSITE" id="PS50071"/>
    </source>
</evidence>
<dbReference type="GO" id="GO:0048513">
    <property type="term" value="P:animal organ development"/>
    <property type="evidence" value="ECO:0007669"/>
    <property type="project" value="UniProtKB-ARBA"/>
</dbReference>
<feature type="DNA-binding region" description="Homeobox" evidence="5">
    <location>
        <begin position="141"/>
        <end position="200"/>
    </location>
</feature>
<dbReference type="PROSITE" id="PS50071">
    <property type="entry name" value="HOMEOBOX_2"/>
    <property type="match status" value="1"/>
</dbReference>
<dbReference type="AlphaFoldDB" id="A0A2L0EBR8"/>
<dbReference type="GO" id="GO:0045944">
    <property type="term" value="P:positive regulation of transcription by RNA polymerase II"/>
    <property type="evidence" value="ECO:0007669"/>
    <property type="project" value="UniProtKB-ARBA"/>
</dbReference>
<dbReference type="InterPro" id="IPR001356">
    <property type="entry name" value="HD"/>
</dbReference>
<protein>
    <submittedName>
        <fullName evidence="9">Hox3</fullName>
    </submittedName>
</protein>
<evidence type="ECO:0000256" key="4">
    <source>
        <dbReference type="ARBA" id="ARBA00023242"/>
    </source>
</evidence>
<reference evidence="9" key="2">
    <citation type="journal article" date="2018" name="Arch. Insect Biochem. Physiol.">
        <title>Characterization of NlHox3, an essential gene for embryonic development in Nilaparvata lugens.</title>
        <authorList>
            <person name="Ren Z.W."/>
            <person name="Zhuo J.C."/>
            <person name="Zhang C.X."/>
            <person name="Wang D."/>
        </authorList>
    </citation>
    <scope>NUCLEOTIDE SEQUENCE</scope>
</reference>
<keyword evidence="2 5" id="KW-0238">DNA-binding</keyword>
<comment type="subcellular location">
    <subcellularLocation>
        <location evidence="1 5 6">Nucleus</location>
    </subcellularLocation>
</comment>
<evidence type="ECO:0000256" key="7">
    <source>
        <dbReference type="SAM" id="MobiDB-lite"/>
    </source>
</evidence>
<accession>A0A2L0EBR8</accession>
<dbReference type="GO" id="GO:0000981">
    <property type="term" value="F:DNA-binding transcription factor activity, RNA polymerase II-specific"/>
    <property type="evidence" value="ECO:0007669"/>
    <property type="project" value="InterPro"/>
</dbReference>
<feature type="compositionally biased region" description="Polar residues" evidence="7">
    <location>
        <begin position="1"/>
        <end position="10"/>
    </location>
</feature>
<evidence type="ECO:0000256" key="2">
    <source>
        <dbReference type="ARBA" id="ARBA00023125"/>
    </source>
</evidence>
<dbReference type="InterPro" id="IPR017970">
    <property type="entry name" value="Homeobox_CS"/>
</dbReference>
<dbReference type="InterPro" id="IPR009057">
    <property type="entry name" value="Homeodomain-like_sf"/>
</dbReference>
<dbReference type="EMBL" id="MG641751">
    <property type="protein sequence ID" value="AUX14872.1"/>
    <property type="molecule type" value="mRNA"/>
</dbReference>
<gene>
    <name evidence="9" type="primary">Hox3</name>
</gene>
<feature type="compositionally biased region" description="Low complexity" evidence="7">
    <location>
        <begin position="221"/>
        <end position="241"/>
    </location>
</feature>